<name>A0A6B0UL99_IXORI</name>
<evidence type="ECO:0000256" key="1">
    <source>
        <dbReference type="SAM" id="Phobius"/>
    </source>
</evidence>
<reference evidence="2" key="1">
    <citation type="submission" date="2019-12" db="EMBL/GenBank/DDBJ databases">
        <title>An insight into the sialome of adult female Ixodes ricinus ticks feeding for 6 days.</title>
        <authorList>
            <person name="Perner J."/>
            <person name="Ribeiro J.M.C."/>
        </authorList>
    </citation>
    <scope>NUCLEOTIDE SEQUENCE</scope>
    <source>
        <strain evidence="2">Semi-engorged</strain>
        <tissue evidence="2">Salivary glands</tissue>
    </source>
</reference>
<sequence length="115" mass="12995">MVHSGTRTEKRGDLEIATFFFFCLFVCVLALLRKWSCCRAARDTKEWLSSFCSFLSLSRIVFVVELTVVQRGRPVSPYICMPSLPSHLVSSPWDHALGVPRPTRGQSVVPFTSNE</sequence>
<organism evidence="2">
    <name type="scientific">Ixodes ricinus</name>
    <name type="common">Common tick</name>
    <name type="synonym">Acarus ricinus</name>
    <dbReference type="NCBI Taxonomy" id="34613"/>
    <lineage>
        <taxon>Eukaryota</taxon>
        <taxon>Metazoa</taxon>
        <taxon>Ecdysozoa</taxon>
        <taxon>Arthropoda</taxon>
        <taxon>Chelicerata</taxon>
        <taxon>Arachnida</taxon>
        <taxon>Acari</taxon>
        <taxon>Parasitiformes</taxon>
        <taxon>Ixodida</taxon>
        <taxon>Ixodoidea</taxon>
        <taxon>Ixodidae</taxon>
        <taxon>Ixodinae</taxon>
        <taxon>Ixodes</taxon>
    </lineage>
</organism>
<keyword evidence="1" id="KW-1133">Transmembrane helix</keyword>
<dbReference type="AlphaFoldDB" id="A0A6B0UL99"/>
<keyword evidence="1" id="KW-0812">Transmembrane</keyword>
<feature type="transmembrane region" description="Helical" evidence="1">
    <location>
        <begin position="12"/>
        <end position="32"/>
    </location>
</feature>
<evidence type="ECO:0000313" key="2">
    <source>
        <dbReference type="EMBL" id="MXU90537.1"/>
    </source>
</evidence>
<dbReference type="EMBL" id="GIFC01008454">
    <property type="protein sequence ID" value="MXU90537.1"/>
    <property type="molecule type" value="Transcribed_RNA"/>
</dbReference>
<keyword evidence="1" id="KW-0472">Membrane</keyword>
<protein>
    <submittedName>
        <fullName evidence="2">Uncharacterized protein</fullName>
    </submittedName>
</protein>
<accession>A0A6B0UL99</accession>
<proteinExistence type="predicted"/>